<dbReference type="OrthoDB" id="3122652at2759"/>
<dbReference type="Pfam" id="PF05199">
    <property type="entry name" value="GMC_oxred_C"/>
    <property type="match status" value="1"/>
</dbReference>
<accession>A0A4S8LQF2</accession>
<reference evidence="10 11" key="1">
    <citation type="journal article" date="2019" name="Nat. Ecol. Evol.">
        <title>Megaphylogeny resolves global patterns of mushroom evolution.</title>
        <authorList>
            <person name="Varga T."/>
            <person name="Krizsan K."/>
            <person name="Foldi C."/>
            <person name="Dima B."/>
            <person name="Sanchez-Garcia M."/>
            <person name="Sanchez-Ramirez S."/>
            <person name="Szollosi G.J."/>
            <person name="Szarkandi J.G."/>
            <person name="Papp V."/>
            <person name="Albert L."/>
            <person name="Andreopoulos W."/>
            <person name="Angelini C."/>
            <person name="Antonin V."/>
            <person name="Barry K.W."/>
            <person name="Bougher N.L."/>
            <person name="Buchanan P."/>
            <person name="Buyck B."/>
            <person name="Bense V."/>
            <person name="Catcheside P."/>
            <person name="Chovatia M."/>
            <person name="Cooper J."/>
            <person name="Damon W."/>
            <person name="Desjardin D."/>
            <person name="Finy P."/>
            <person name="Geml J."/>
            <person name="Haridas S."/>
            <person name="Hughes K."/>
            <person name="Justo A."/>
            <person name="Karasinski D."/>
            <person name="Kautmanova I."/>
            <person name="Kiss B."/>
            <person name="Kocsube S."/>
            <person name="Kotiranta H."/>
            <person name="LaButti K.M."/>
            <person name="Lechner B.E."/>
            <person name="Liimatainen K."/>
            <person name="Lipzen A."/>
            <person name="Lukacs Z."/>
            <person name="Mihaltcheva S."/>
            <person name="Morgado L.N."/>
            <person name="Niskanen T."/>
            <person name="Noordeloos M.E."/>
            <person name="Ohm R.A."/>
            <person name="Ortiz-Santana B."/>
            <person name="Ovrebo C."/>
            <person name="Racz N."/>
            <person name="Riley R."/>
            <person name="Savchenko A."/>
            <person name="Shiryaev A."/>
            <person name="Soop K."/>
            <person name="Spirin V."/>
            <person name="Szebenyi C."/>
            <person name="Tomsovsky M."/>
            <person name="Tulloss R.E."/>
            <person name="Uehling J."/>
            <person name="Grigoriev I.V."/>
            <person name="Vagvolgyi C."/>
            <person name="Papp T."/>
            <person name="Martin F.M."/>
            <person name="Miettinen O."/>
            <person name="Hibbett D.S."/>
            <person name="Nagy L.G."/>
        </authorList>
    </citation>
    <scope>NUCLEOTIDE SEQUENCE [LARGE SCALE GENOMIC DNA]</scope>
    <source>
        <strain evidence="10 11">CBS 962.96</strain>
    </source>
</reference>
<keyword evidence="4 6" id="KW-0274">FAD</keyword>
<keyword evidence="8" id="KW-0732">Signal</keyword>
<feature type="active site" description="Proton acceptor" evidence="5">
    <location>
        <position position="613"/>
    </location>
</feature>
<protein>
    <submittedName>
        <fullName evidence="10">Alcohol oxidase</fullName>
    </submittedName>
</protein>
<dbReference type="Gene3D" id="3.30.560.10">
    <property type="entry name" value="Glucose Oxidase, domain 3"/>
    <property type="match status" value="1"/>
</dbReference>
<keyword evidence="11" id="KW-1185">Reference proteome</keyword>
<feature type="chain" id="PRO_5020600745" evidence="8">
    <location>
        <begin position="33"/>
        <end position="635"/>
    </location>
</feature>
<dbReference type="SUPFAM" id="SSF51905">
    <property type="entry name" value="FAD/NAD(P)-binding domain"/>
    <property type="match status" value="1"/>
</dbReference>
<evidence type="ECO:0000259" key="9">
    <source>
        <dbReference type="PROSITE" id="PS00624"/>
    </source>
</evidence>
<sequence>MLLSSSQSLSPSLKSILSLVLLLAVSTVHVRAALYTDPADLPTTEYDYIVVGAGTAGNVIANRLSEDSSRRVLVVEAGVDDTGIVTVHAPFLGPNNQQTLTDWNYTTVPQTGLNNRSITVPRGFVLGGSSSISEYSTFFDFFDFMVWTQGSSDLFDSYADASGDPGWGWDAIQPFWKKVSTLVPSPNNPTLPPPPSSDPTLSNGNGPVQIALPNFATELDYRVINASQILQSSNTTSDRFKYTQDMNGGDTIGFGFNQESTGGGERSSSATAYLWPALNERDNVDVVIGTRAMRLVVDECDRYNSQKRFGAVEVAQSVDGPRTILNATREIVLSAGSIGTPQLLLLSGIGPKDEVEAAGVESLVNLKGVGKNLVDHPLLLTYYSVSAPPASSTFDDTIRNPSLINSAISEWSTSRSGLFSTAPTSLLGFMRVPLASDEPDPSTGPKSAHTEILFLDGFAALGAAKQPSEGYFLSVITAVVSPTSRGSLLLDSTSGLNVTQQGTFSQPLIDYGIMSEEWDVNAMLQALEDADTFLGTEPWGAVSGLFNTTDSSSNSEQYIRENTISVYHPIGSAKMGKAGDKLAVVDERLRVRGGVKGVRVVDASVFPTIPECHPQAVIYTIAERAAELIKQDNVL</sequence>
<dbReference type="GO" id="GO:0016614">
    <property type="term" value="F:oxidoreductase activity, acting on CH-OH group of donors"/>
    <property type="evidence" value="ECO:0007669"/>
    <property type="project" value="InterPro"/>
</dbReference>
<organism evidence="10 11">
    <name type="scientific">Dendrothele bispora (strain CBS 962.96)</name>
    <dbReference type="NCBI Taxonomy" id="1314807"/>
    <lineage>
        <taxon>Eukaryota</taxon>
        <taxon>Fungi</taxon>
        <taxon>Dikarya</taxon>
        <taxon>Basidiomycota</taxon>
        <taxon>Agaricomycotina</taxon>
        <taxon>Agaricomycetes</taxon>
        <taxon>Agaricomycetidae</taxon>
        <taxon>Agaricales</taxon>
        <taxon>Agaricales incertae sedis</taxon>
        <taxon>Dendrothele</taxon>
    </lineage>
</organism>
<dbReference type="InterPro" id="IPR012132">
    <property type="entry name" value="GMC_OxRdtase"/>
</dbReference>
<dbReference type="SUPFAM" id="SSF54373">
    <property type="entry name" value="FAD-linked reductases, C-terminal domain"/>
    <property type="match status" value="1"/>
</dbReference>
<evidence type="ECO:0000313" key="11">
    <source>
        <dbReference type="Proteomes" id="UP000297245"/>
    </source>
</evidence>
<dbReference type="PIRSF" id="PIRSF000137">
    <property type="entry name" value="Alcohol_oxidase"/>
    <property type="match status" value="1"/>
</dbReference>
<dbReference type="Gene3D" id="3.50.50.60">
    <property type="entry name" value="FAD/NAD(P)-binding domain"/>
    <property type="match status" value="1"/>
</dbReference>
<dbReference type="PROSITE" id="PS00624">
    <property type="entry name" value="GMC_OXRED_2"/>
    <property type="match status" value="1"/>
</dbReference>
<feature type="signal peptide" evidence="8">
    <location>
        <begin position="1"/>
        <end position="32"/>
    </location>
</feature>
<dbReference type="InterPro" id="IPR036188">
    <property type="entry name" value="FAD/NAD-bd_sf"/>
</dbReference>
<evidence type="ECO:0000313" key="10">
    <source>
        <dbReference type="EMBL" id="THU91672.1"/>
    </source>
</evidence>
<dbReference type="Proteomes" id="UP000297245">
    <property type="component" value="Unassembled WGS sequence"/>
</dbReference>
<feature type="compositionally biased region" description="Pro residues" evidence="7">
    <location>
        <begin position="186"/>
        <end position="197"/>
    </location>
</feature>
<dbReference type="GO" id="GO:0050660">
    <property type="term" value="F:flavin adenine dinucleotide binding"/>
    <property type="evidence" value="ECO:0007669"/>
    <property type="project" value="InterPro"/>
</dbReference>
<gene>
    <name evidence="10" type="ORF">K435DRAFT_758938</name>
</gene>
<dbReference type="InterPro" id="IPR007867">
    <property type="entry name" value="GMC_OxRtase_C"/>
</dbReference>
<evidence type="ECO:0000256" key="4">
    <source>
        <dbReference type="ARBA" id="ARBA00022827"/>
    </source>
</evidence>
<dbReference type="EMBL" id="ML179300">
    <property type="protein sequence ID" value="THU91672.1"/>
    <property type="molecule type" value="Genomic_DNA"/>
</dbReference>
<dbReference type="Pfam" id="PF00732">
    <property type="entry name" value="GMC_oxred_N"/>
    <property type="match status" value="1"/>
</dbReference>
<feature type="domain" description="Glucose-methanol-choline oxidoreductase N-terminal" evidence="9">
    <location>
        <begin position="336"/>
        <end position="350"/>
    </location>
</feature>
<evidence type="ECO:0000256" key="5">
    <source>
        <dbReference type="PIRSR" id="PIRSR000137-1"/>
    </source>
</evidence>
<keyword evidence="3" id="KW-0285">Flavoprotein</keyword>
<evidence type="ECO:0000256" key="8">
    <source>
        <dbReference type="SAM" id="SignalP"/>
    </source>
</evidence>
<name>A0A4S8LQF2_DENBC</name>
<feature type="active site" description="Proton donor" evidence="5">
    <location>
        <position position="568"/>
    </location>
</feature>
<feature type="binding site" evidence="6">
    <location>
        <position position="125"/>
    </location>
    <ligand>
        <name>FAD</name>
        <dbReference type="ChEBI" id="CHEBI:57692"/>
    </ligand>
</feature>
<feature type="binding site" evidence="6">
    <location>
        <begin position="614"/>
        <end position="615"/>
    </location>
    <ligand>
        <name>FAD</name>
        <dbReference type="ChEBI" id="CHEBI:57692"/>
    </ligand>
</feature>
<evidence type="ECO:0000256" key="1">
    <source>
        <dbReference type="ARBA" id="ARBA00001974"/>
    </source>
</evidence>
<feature type="region of interest" description="Disordered" evidence="7">
    <location>
        <begin position="186"/>
        <end position="207"/>
    </location>
</feature>
<dbReference type="InterPro" id="IPR000172">
    <property type="entry name" value="GMC_OxRdtase_N"/>
</dbReference>
<dbReference type="PANTHER" id="PTHR11552">
    <property type="entry name" value="GLUCOSE-METHANOL-CHOLINE GMC OXIDOREDUCTASE"/>
    <property type="match status" value="1"/>
</dbReference>
<evidence type="ECO:0000256" key="2">
    <source>
        <dbReference type="ARBA" id="ARBA00010790"/>
    </source>
</evidence>
<comment type="cofactor">
    <cofactor evidence="1 6">
        <name>FAD</name>
        <dbReference type="ChEBI" id="CHEBI:57692"/>
    </cofactor>
</comment>
<comment type="similarity">
    <text evidence="2">Belongs to the GMC oxidoreductase family.</text>
</comment>
<evidence type="ECO:0000256" key="3">
    <source>
        <dbReference type="ARBA" id="ARBA00022630"/>
    </source>
</evidence>
<evidence type="ECO:0000256" key="7">
    <source>
        <dbReference type="SAM" id="MobiDB-lite"/>
    </source>
</evidence>
<evidence type="ECO:0000256" key="6">
    <source>
        <dbReference type="PIRSR" id="PIRSR000137-2"/>
    </source>
</evidence>
<proteinExistence type="inferred from homology"/>
<dbReference type="PANTHER" id="PTHR11552:SF147">
    <property type="entry name" value="CHOLINE DEHYDROGENASE, MITOCHONDRIAL"/>
    <property type="match status" value="1"/>
</dbReference>
<dbReference type="AlphaFoldDB" id="A0A4S8LQF2"/>